<dbReference type="PANTHER" id="PTHR10983:SF16">
    <property type="entry name" value="LYSOCARDIOLIPIN ACYLTRANSFERASE 1"/>
    <property type="match status" value="1"/>
</dbReference>
<protein>
    <submittedName>
        <fullName evidence="3">1-acyl-sn-glycerol-3-phosphate acyltransferase</fullName>
    </submittedName>
</protein>
<reference evidence="3 4" key="1">
    <citation type="submission" date="2019-03" db="EMBL/GenBank/DDBJ databases">
        <title>Genomic Encyclopedia of Type Strains, Phase IV (KMG-IV): sequencing the most valuable type-strain genomes for metagenomic binning, comparative biology and taxonomic classification.</title>
        <authorList>
            <person name="Goeker M."/>
        </authorList>
    </citation>
    <scope>NUCLEOTIDE SEQUENCE [LARGE SCALE GENOMIC DNA]</scope>
    <source>
        <strain evidence="3 4">DSM 15505</strain>
    </source>
</reference>
<evidence type="ECO:0000313" key="4">
    <source>
        <dbReference type="Proteomes" id="UP000295830"/>
    </source>
</evidence>
<dbReference type="Pfam" id="PF01553">
    <property type="entry name" value="Acyltransferase"/>
    <property type="match status" value="1"/>
</dbReference>
<dbReference type="SMART" id="SM00563">
    <property type="entry name" value="PlsC"/>
    <property type="match status" value="1"/>
</dbReference>
<evidence type="ECO:0000259" key="2">
    <source>
        <dbReference type="SMART" id="SM00563"/>
    </source>
</evidence>
<keyword evidence="1" id="KW-0472">Membrane</keyword>
<dbReference type="GO" id="GO:0016746">
    <property type="term" value="F:acyltransferase activity"/>
    <property type="evidence" value="ECO:0007669"/>
    <property type="project" value="UniProtKB-KW"/>
</dbReference>
<accession>A0A4R7JZ38</accession>
<dbReference type="Proteomes" id="UP000295830">
    <property type="component" value="Unassembled WGS sequence"/>
</dbReference>
<gene>
    <name evidence="3" type="ORF">DES49_1038</name>
</gene>
<proteinExistence type="predicted"/>
<dbReference type="InterPro" id="IPR002123">
    <property type="entry name" value="Plipid/glycerol_acylTrfase"/>
</dbReference>
<dbReference type="RefSeq" id="WP_133735307.1">
    <property type="nucleotide sequence ID" value="NZ_SOAX01000002.1"/>
</dbReference>
<dbReference type="AlphaFoldDB" id="A0A4R7JZ38"/>
<keyword evidence="4" id="KW-1185">Reference proteome</keyword>
<dbReference type="PANTHER" id="PTHR10983">
    <property type="entry name" value="1-ACYLGLYCEROL-3-PHOSPHATE ACYLTRANSFERASE-RELATED"/>
    <property type="match status" value="1"/>
</dbReference>
<keyword evidence="3" id="KW-0012">Acyltransferase</keyword>
<keyword evidence="3" id="KW-0808">Transferase</keyword>
<keyword evidence="1" id="KW-1133">Transmembrane helix</keyword>
<comment type="caution">
    <text evidence="3">The sequence shown here is derived from an EMBL/GenBank/DDBJ whole genome shotgun (WGS) entry which is preliminary data.</text>
</comment>
<organism evidence="3 4">
    <name type="scientific">Halospina denitrificans</name>
    <dbReference type="NCBI Taxonomy" id="332522"/>
    <lineage>
        <taxon>Bacteria</taxon>
        <taxon>Pseudomonadati</taxon>
        <taxon>Pseudomonadota</taxon>
        <taxon>Gammaproteobacteria</taxon>
        <taxon>Halospina</taxon>
    </lineage>
</organism>
<dbReference type="OrthoDB" id="319710at2"/>
<dbReference type="NCBIfam" id="NF010621">
    <property type="entry name" value="PRK14014.1"/>
    <property type="match status" value="1"/>
</dbReference>
<feature type="domain" description="Phospholipid/glycerol acyltransferase" evidence="2">
    <location>
        <begin position="89"/>
        <end position="231"/>
    </location>
</feature>
<sequence length="299" mass="35056">MLDFLPAPLKGALVILLILISTLILYPLLLLLALIKLLIPLRPVRTLATRGLNGIARIWIENNSTLMRLFNRIEWHVENNAELSRERWYFVTCNHQSWADIMVVQNVLNQRIPLMKFFLKKELLWVPLLGIAWWALDFPFMKRYSREKLMKKPELRGKDLETTKRACEKFEYTPVAVFNFMEGTRFTPEKHAQQSSPYRHLLKPRAGGTGFVLGAMGTKLQTMLDITIVYPDGVGGIWDYLSGRIRRVVVHIDQKTIPPEFLGCNYNEDREFRINFQKWVTALWEEKDERIESLYARYS</sequence>
<feature type="transmembrane region" description="Helical" evidence="1">
    <location>
        <begin position="12"/>
        <end position="35"/>
    </location>
</feature>
<name>A0A4R7JZ38_9GAMM</name>
<keyword evidence="1" id="KW-0812">Transmembrane</keyword>
<evidence type="ECO:0000313" key="3">
    <source>
        <dbReference type="EMBL" id="TDT43224.1"/>
    </source>
</evidence>
<dbReference type="CDD" id="cd07990">
    <property type="entry name" value="LPLAT_LCLAT1-like"/>
    <property type="match status" value="1"/>
</dbReference>
<evidence type="ECO:0000256" key="1">
    <source>
        <dbReference type="SAM" id="Phobius"/>
    </source>
</evidence>
<dbReference type="EMBL" id="SOAX01000002">
    <property type="protein sequence ID" value="TDT43224.1"/>
    <property type="molecule type" value="Genomic_DNA"/>
</dbReference>
<dbReference type="SUPFAM" id="SSF69593">
    <property type="entry name" value="Glycerol-3-phosphate (1)-acyltransferase"/>
    <property type="match status" value="1"/>
</dbReference>